<dbReference type="EMBL" id="PVTX01000002">
    <property type="protein sequence ID" value="PRZ08593.1"/>
    <property type="molecule type" value="Genomic_DNA"/>
</dbReference>
<dbReference type="InterPro" id="IPR057342">
    <property type="entry name" value="DEXDc_RapA"/>
</dbReference>
<accession>A0ABX5EGH1</accession>
<comment type="caution">
    <text evidence="8">The sequence shown here is derived from an EMBL/GenBank/DDBJ whole genome shotgun (WGS) entry which is preliminary data.</text>
</comment>
<dbReference type="PROSITE" id="PS51192">
    <property type="entry name" value="HELICASE_ATP_BIND_1"/>
    <property type="match status" value="1"/>
</dbReference>
<feature type="domain" description="Helicase C-terminal" evidence="7">
    <location>
        <begin position="468"/>
        <end position="634"/>
    </location>
</feature>
<dbReference type="CDD" id="cd18011">
    <property type="entry name" value="DEXDc_RapA"/>
    <property type="match status" value="1"/>
</dbReference>
<keyword evidence="9" id="KW-1185">Reference proteome</keyword>
<evidence type="ECO:0000256" key="5">
    <source>
        <dbReference type="SAM" id="MobiDB-lite"/>
    </source>
</evidence>
<dbReference type="InterPro" id="IPR014001">
    <property type="entry name" value="Helicase_ATP-bd"/>
</dbReference>
<dbReference type="InterPro" id="IPR049730">
    <property type="entry name" value="SNF2/RAD54-like_C"/>
</dbReference>
<proteinExistence type="predicted"/>
<dbReference type="InterPro" id="IPR027417">
    <property type="entry name" value="P-loop_NTPase"/>
</dbReference>
<evidence type="ECO:0000256" key="2">
    <source>
        <dbReference type="ARBA" id="ARBA00022801"/>
    </source>
</evidence>
<dbReference type="InterPro" id="IPR000330">
    <property type="entry name" value="SNF2_N"/>
</dbReference>
<keyword evidence="3" id="KW-0347">Helicase</keyword>
<dbReference type="Proteomes" id="UP000239895">
    <property type="component" value="Unassembled WGS sequence"/>
</dbReference>
<dbReference type="SUPFAM" id="SSF52540">
    <property type="entry name" value="P-loop containing nucleoside triphosphate hydrolases"/>
    <property type="match status" value="2"/>
</dbReference>
<evidence type="ECO:0000313" key="8">
    <source>
        <dbReference type="EMBL" id="PRZ08593.1"/>
    </source>
</evidence>
<evidence type="ECO:0000256" key="4">
    <source>
        <dbReference type="ARBA" id="ARBA00022840"/>
    </source>
</evidence>
<evidence type="ECO:0000259" key="7">
    <source>
        <dbReference type="PROSITE" id="PS51194"/>
    </source>
</evidence>
<dbReference type="InterPro" id="IPR001650">
    <property type="entry name" value="Helicase_C-like"/>
</dbReference>
<dbReference type="SMART" id="SM00487">
    <property type="entry name" value="DEXDc"/>
    <property type="match status" value="1"/>
</dbReference>
<dbReference type="SMART" id="SM00490">
    <property type="entry name" value="HELICc"/>
    <property type="match status" value="1"/>
</dbReference>
<gene>
    <name evidence="8" type="ORF">BCL65_102135</name>
</gene>
<dbReference type="CDD" id="cd18793">
    <property type="entry name" value="SF2_C_SNF"/>
    <property type="match status" value="1"/>
</dbReference>
<dbReference type="Pfam" id="PF00176">
    <property type="entry name" value="SNF2-rel_dom"/>
    <property type="match status" value="1"/>
</dbReference>
<sequence length="1008" mass="110292">MTAPTTAPRTTELDAAPGSTVVIRDEEWLVTQVEPTADGHFVHVVGLSGLVRDTEAVFSTAIEDVAVADPADAAVVADESPRYRESRLWLEAMLRKTPVPVTEDALTTAHRALADPLPYQFEAVRKALHPDNLRPRILLADAVGLGKTLEIGMILSELARRGRGERILVVTPKHVLEQMQFELWTRFALPFVRLDSTGIQRIRQKLPANRNPFAFFKRVIISIDTLKSDKYVAHLRRHRWDAVVIDESHNVTNSSTQNFRLASMLARQTDAMVLASATPHNGDPRSFAALVRMLEPSAVKPDGVELDEEQVKRLIVRRHRHSPEVASVVGADWAERKEPQNVLVTPSPLEEEIAVELEDIWLWPTRGTSPYSGRGGATLFPWTLAKAFLSSPAALEESVRKRLRALDAGTETSDDDESLVTPDAAEGGTPDERATAGTGTRATERTALARLHDLAARSLTERSAKYDALRDHLRGIGVGKGSDMRAVVFAERVATLGWLQGRLVTDLGLKPENVAVLHGGLSDVDQQRIVESFKLASSPIRVLVTGDVASEGVNLHSHCHHLVHYDIPWSLIRIEQRNGRIDRYGQKNAPQITTLLLDPQRTRRFGGDLRVLTRLVEREHHAHHALGDTASLMGQYSVAAEEKSIADVLRQARSLESVVKEVEEVVADDGPAGLLARLMNLGASTEAPPAPAAAPTGGRTGVYDDDLAFLEDALTQIYTTPGQEPSNGVAWKKAANASVASLKPPRDLRQRLEVLPQSYLADRRVTEVLRLATTTAQGTRELANARSAESTSVWPEAHFLGPLHPVVEWASDRALASLGRNQVFAVRGDLEELTVLIQAALYNVRGQVVATSYQTVAFPNLDNPGFALPQPHESAAAAIEALHLGATNKGGVAGASGLQPYVRQAVRSAESAVGDQVTSIEFAAQQRVEAWLKRSQHWRMEATALISREVGAARTGITNRQSDIDEESRLAREMLPERTLLRPLLVVVPPGLDLPEPEAEPHSTEENN</sequence>
<dbReference type="InterPro" id="IPR038718">
    <property type="entry name" value="SNF2-like_sf"/>
</dbReference>
<dbReference type="Gene3D" id="3.40.50.10810">
    <property type="entry name" value="Tandem AAA-ATPase domain"/>
    <property type="match status" value="1"/>
</dbReference>
<keyword evidence="4" id="KW-0067">ATP-binding</keyword>
<dbReference type="Gene3D" id="3.40.50.300">
    <property type="entry name" value="P-loop containing nucleotide triphosphate hydrolases"/>
    <property type="match status" value="1"/>
</dbReference>
<dbReference type="RefSeq" id="WP_106265452.1">
    <property type="nucleotide sequence ID" value="NZ_PVTX01000002.1"/>
</dbReference>
<name>A0ABX5EGH1_9MICO</name>
<feature type="region of interest" description="Disordered" evidence="5">
    <location>
        <begin position="407"/>
        <end position="440"/>
    </location>
</feature>
<evidence type="ECO:0000259" key="6">
    <source>
        <dbReference type="PROSITE" id="PS51192"/>
    </source>
</evidence>
<reference evidence="8 9" key="1">
    <citation type="submission" date="2018-03" db="EMBL/GenBank/DDBJ databases">
        <title>Comparative analysis of microorganisms from saline springs in Andes Mountain Range, Colombia.</title>
        <authorList>
            <person name="Rubin E."/>
        </authorList>
    </citation>
    <scope>NUCLEOTIDE SEQUENCE [LARGE SCALE GENOMIC DNA]</scope>
    <source>
        <strain evidence="8 9">CG 23</strain>
    </source>
</reference>
<dbReference type="PROSITE" id="PS51194">
    <property type="entry name" value="HELICASE_CTER"/>
    <property type="match status" value="1"/>
</dbReference>
<dbReference type="Pfam" id="PF00271">
    <property type="entry name" value="Helicase_C"/>
    <property type="match status" value="1"/>
</dbReference>
<protein>
    <submittedName>
        <fullName evidence="8">SNF2 domain-containing protein</fullName>
    </submittedName>
</protein>
<evidence type="ECO:0000256" key="3">
    <source>
        <dbReference type="ARBA" id="ARBA00022806"/>
    </source>
</evidence>
<dbReference type="PANTHER" id="PTHR45766">
    <property type="entry name" value="DNA ANNEALING HELICASE AND ENDONUCLEASE ZRANB3 FAMILY MEMBER"/>
    <property type="match status" value="1"/>
</dbReference>
<evidence type="ECO:0000256" key="1">
    <source>
        <dbReference type="ARBA" id="ARBA00022741"/>
    </source>
</evidence>
<keyword evidence="1" id="KW-0547">Nucleotide-binding</keyword>
<organism evidence="8 9">
    <name type="scientific">Isoptericola halotolerans</name>
    <dbReference type="NCBI Taxonomy" id="300560"/>
    <lineage>
        <taxon>Bacteria</taxon>
        <taxon>Bacillati</taxon>
        <taxon>Actinomycetota</taxon>
        <taxon>Actinomycetes</taxon>
        <taxon>Micrococcales</taxon>
        <taxon>Promicromonosporaceae</taxon>
        <taxon>Isoptericola</taxon>
    </lineage>
</organism>
<keyword evidence="2" id="KW-0378">Hydrolase</keyword>
<dbReference type="PANTHER" id="PTHR45766:SF6">
    <property type="entry name" value="SWI_SNF-RELATED MATRIX-ASSOCIATED ACTIN-DEPENDENT REGULATOR OF CHROMATIN SUBFAMILY A-LIKE PROTEIN 1"/>
    <property type="match status" value="1"/>
</dbReference>
<feature type="domain" description="Helicase ATP-binding" evidence="6">
    <location>
        <begin position="128"/>
        <end position="297"/>
    </location>
</feature>
<evidence type="ECO:0000313" key="9">
    <source>
        <dbReference type="Proteomes" id="UP000239895"/>
    </source>
</evidence>